<keyword evidence="2" id="KW-1185">Reference proteome</keyword>
<organism evidence="1 2">
    <name type="scientific">Hydrogenobacter hydrogenophilus</name>
    <dbReference type="NCBI Taxonomy" id="35835"/>
    <lineage>
        <taxon>Bacteria</taxon>
        <taxon>Pseudomonadati</taxon>
        <taxon>Aquificota</taxon>
        <taxon>Aquificia</taxon>
        <taxon>Aquificales</taxon>
        <taxon>Aquificaceae</taxon>
        <taxon>Hydrogenobacter</taxon>
    </lineage>
</organism>
<gene>
    <name evidence="1" type="ORF">SAMN06265353_0232</name>
</gene>
<protein>
    <submittedName>
        <fullName evidence="1">Uncharacterized protein</fullName>
    </submittedName>
</protein>
<dbReference type="Proteomes" id="UP000218627">
    <property type="component" value="Unassembled WGS sequence"/>
</dbReference>
<dbReference type="EMBL" id="OBEN01000001">
    <property type="protein sequence ID" value="SNZ11409.1"/>
    <property type="molecule type" value="Genomic_DNA"/>
</dbReference>
<accession>A0A285NPM8</accession>
<name>A0A285NPM8_9AQUI</name>
<evidence type="ECO:0000313" key="2">
    <source>
        <dbReference type="Proteomes" id="UP000218627"/>
    </source>
</evidence>
<dbReference type="RefSeq" id="WP_096600231.1">
    <property type="nucleotide sequence ID" value="NZ_OBEN01000001.1"/>
</dbReference>
<evidence type="ECO:0000313" key="1">
    <source>
        <dbReference type="EMBL" id="SNZ11409.1"/>
    </source>
</evidence>
<dbReference type="OrthoDB" id="14995at2"/>
<sequence length="82" mass="9542">MDTKGEALKLSEEVLKNILDFGTELDEYYRKFRELRLLTDDLSFQSALINVEHAFFMVVQSLNILKDQIKLLEVASKKGEVY</sequence>
<reference evidence="2" key="1">
    <citation type="submission" date="2017-09" db="EMBL/GenBank/DDBJ databases">
        <authorList>
            <person name="Varghese N."/>
            <person name="Submissions S."/>
        </authorList>
    </citation>
    <scope>NUCLEOTIDE SEQUENCE [LARGE SCALE GENOMIC DNA]</scope>
    <source>
        <strain evidence="2">DSM 2913</strain>
    </source>
</reference>
<dbReference type="AlphaFoldDB" id="A0A285NPM8"/>
<proteinExistence type="predicted"/>